<evidence type="ECO:0000256" key="1">
    <source>
        <dbReference type="ARBA" id="ARBA00004141"/>
    </source>
</evidence>
<feature type="transmembrane region" description="Helical" evidence="6">
    <location>
        <begin position="260"/>
        <end position="278"/>
    </location>
</feature>
<dbReference type="Proteomes" id="UP000274694">
    <property type="component" value="Unassembled WGS sequence"/>
</dbReference>
<keyword evidence="3 6" id="KW-0812">Transmembrane</keyword>
<evidence type="ECO:0000256" key="5">
    <source>
        <dbReference type="ARBA" id="ARBA00023136"/>
    </source>
</evidence>
<evidence type="ECO:0000256" key="2">
    <source>
        <dbReference type="ARBA" id="ARBA00009142"/>
    </source>
</evidence>
<feature type="transmembrane region" description="Helical" evidence="6">
    <location>
        <begin position="72"/>
        <end position="92"/>
    </location>
</feature>
<keyword evidence="9" id="KW-1185">Reference proteome</keyword>
<evidence type="ECO:0000256" key="3">
    <source>
        <dbReference type="ARBA" id="ARBA00022692"/>
    </source>
</evidence>
<keyword evidence="4 6" id="KW-1133">Transmembrane helix</keyword>
<feature type="transmembrane region" description="Helical" evidence="6">
    <location>
        <begin position="32"/>
        <end position="60"/>
    </location>
</feature>
<sequence>MRKLLVLALVGLAAQLVDGSLGMAYGLTSSTLLLFAGVAPAAASASVHLAEIGTTLAAGVSHWRFGNVDWRVVGRIALPGAIGAFAGATFLSSISTEAAAPWMAAILFTLGAYLLVRFSRPLRATRAAGRLRSRFLAPLGLVAGFVDATGGGGWGPVATPALLVSGRMEPRKVIGSVDTSEFVVAGAASVGFLIGLGTEGFLLPTVAALLIGGLIAAPIAAWLVRIVPAQLLGAVIGGVIVLTNARTLLSAGGVSGSAPVVVYALLGVAWVVAIVLAVRALRRTRRARATVEAALASASPASASPASASPASASPVEAAPVSASPAEAGESARPGESVGSAEAAKSGQVPEPVVTAETSEPAEAAESRKLAAAVEG</sequence>
<keyword evidence="5 6" id="KW-0472">Membrane</keyword>
<dbReference type="InterPro" id="IPR051598">
    <property type="entry name" value="TSUP/Inactive_protease-like"/>
</dbReference>
<feature type="transmembrane region" description="Helical" evidence="6">
    <location>
        <begin position="201"/>
        <end position="224"/>
    </location>
</feature>
<comment type="subcellular location">
    <subcellularLocation>
        <location evidence="6">Cell membrane</location>
        <topology evidence="6">Multi-pass membrane protein</topology>
    </subcellularLocation>
    <subcellularLocation>
        <location evidence="1">Membrane</location>
        <topology evidence="1">Multi-pass membrane protein</topology>
    </subcellularLocation>
</comment>
<evidence type="ECO:0000313" key="8">
    <source>
        <dbReference type="EMBL" id="RQW85240.1"/>
    </source>
</evidence>
<dbReference type="PANTHER" id="PTHR43701">
    <property type="entry name" value="MEMBRANE TRANSPORTER PROTEIN MJ0441-RELATED"/>
    <property type="match status" value="1"/>
</dbReference>
<evidence type="ECO:0000313" key="9">
    <source>
        <dbReference type="Proteomes" id="UP000274694"/>
    </source>
</evidence>
<dbReference type="InterPro" id="IPR002781">
    <property type="entry name" value="TM_pro_TauE-like"/>
</dbReference>
<dbReference type="RefSeq" id="WP_069089061.1">
    <property type="nucleotide sequence ID" value="NZ_QGTA01000328.1"/>
</dbReference>
<keyword evidence="6" id="KW-1003">Cell membrane</keyword>
<feature type="transmembrane region" description="Helical" evidence="6">
    <location>
        <begin position="231"/>
        <end position="254"/>
    </location>
</feature>
<feature type="region of interest" description="Disordered" evidence="7">
    <location>
        <begin position="301"/>
        <end position="376"/>
    </location>
</feature>
<protein>
    <recommendedName>
        <fullName evidence="6">Probable membrane transporter protein</fullName>
    </recommendedName>
</protein>
<dbReference type="Pfam" id="PF01925">
    <property type="entry name" value="TauE"/>
    <property type="match status" value="1"/>
</dbReference>
<feature type="compositionally biased region" description="Low complexity" evidence="7">
    <location>
        <begin position="355"/>
        <end position="376"/>
    </location>
</feature>
<name>A0ABX9XX58_MICCH</name>
<reference evidence="8 9" key="1">
    <citation type="submission" date="2018-05" db="EMBL/GenBank/DDBJ databases">
        <title>Micromonospora from Atacama Desert.</title>
        <authorList>
            <person name="Carro L."/>
            <person name="Goodfellow M."/>
            <person name="Klenk H.-P."/>
        </authorList>
    </citation>
    <scope>NUCLEOTIDE SEQUENCE [LARGE SCALE GENOMIC DNA]</scope>
    <source>
        <strain evidence="8 9">LB41</strain>
    </source>
</reference>
<comment type="caution">
    <text evidence="8">The sequence shown here is derived from an EMBL/GenBank/DDBJ whole genome shotgun (WGS) entry which is preliminary data.</text>
</comment>
<organism evidence="8 9">
    <name type="scientific">Micromonospora chalcea</name>
    <dbReference type="NCBI Taxonomy" id="1874"/>
    <lineage>
        <taxon>Bacteria</taxon>
        <taxon>Bacillati</taxon>
        <taxon>Actinomycetota</taxon>
        <taxon>Actinomycetes</taxon>
        <taxon>Micromonosporales</taxon>
        <taxon>Micromonosporaceae</taxon>
        <taxon>Micromonospora</taxon>
    </lineage>
</organism>
<comment type="similarity">
    <text evidence="2 6">Belongs to the 4-toluene sulfonate uptake permease (TSUP) (TC 2.A.102) family.</text>
</comment>
<proteinExistence type="inferred from homology"/>
<dbReference type="PANTHER" id="PTHR43701:SF12">
    <property type="entry name" value="MEMBRANE TRANSPORTER PROTEIN YTNM-RELATED"/>
    <property type="match status" value="1"/>
</dbReference>
<evidence type="ECO:0000256" key="6">
    <source>
        <dbReference type="RuleBase" id="RU363041"/>
    </source>
</evidence>
<evidence type="ECO:0000256" key="4">
    <source>
        <dbReference type="ARBA" id="ARBA00022989"/>
    </source>
</evidence>
<accession>A0ABX9XX58</accession>
<gene>
    <name evidence="8" type="ORF">DLJ60_30650</name>
</gene>
<evidence type="ECO:0000256" key="7">
    <source>
        <dbReference type="SAM" id="MobiDB-lite"/>
    </source>
</evidence>
<dbReference type="EMBL" id="QGTA01000328">
    <property type="protein sequence ID" value="RQW85240.1"/>
    <property type="molecule type" value="Genomic_DNA"/>
</dbReference>
<feature type="compositionally biased region" description="Low complexity" evidence="7">
    <location>
        <begin position="301"/>
        <end position="334"/>
    </location>
</feature>
<feature type="transmembrane region" description="Helical" evidence="6">
    <location>
        <begin position="98"/>
        <end position="116"/>
    </location>
</feature>